<organism evidence="1 2">
    <name type="scientific">Lentinula lateritia</name>
    <dbReference type="NCBI Taxonomy" id="40482"/>
    <lineage>
        <taxon>Eukaryota</taxon>
        <taxon>Fungi</taxon>
        <taxon>Dikarya</taxon>
        <taxon>Basidiomycota</taxon>
        <taxon>Agaricomycotina</taxon>
        <taxon>Agaricomycetes</taxon>
        <taxon>Agaricomycetidae</taxon>
        <taxon>Agaricales</taxon>
        <taxon>Marasmiineae</taxon>
        <taxon>Omphalotaceae</taxon>
        <taxon>Lentinula</taxon>
    </lineage>
</organism>
<evidence type="ECO:0000313" key="2">
    <source>
        <dbReference type="Proteomes" id="UP001150217"/>
    </source>
</evidence>
<sequence>MRKPPIHTDTSMPKLYQNPVSTNMTLSTAVQLQTFVILCYTPRMNPYDISVPCDGSIEEILCYPVTVRRHSPRGSSQIQLLRSCCSCCWHCVLWNTLYPSFQPRLRSDILRAWGESVLVFVG</sequence>
<keyword evidence="2" id="KW-1185">Reference proteome</keyword>
<comment type="caution">
    <text evidence="1">The sequence shown here is derived from an EMBL/GenBank/DDBJ whole genome shotgun (WGS) entry which is preliminary data.</text>
</comment>
<accession>A0ABQ8V0K9</accession>
<dbReference type="EMBL" id="JANVFT010000115">
    <property type="protein sequence ID" value="KAJ4466354.1"/>
    <property type="molecule type" value="Genomic_DNA"/>
</dbReference>
<dbReference type="Proteomes" id="UP001150217">
    <property type="component" value="Unassembled WGS sequence"/>
</dbReference>
<name>A0ABQ8V0K9_9AGAR</name>
<reference evidence="1" key="1">
    <citation type="submission" date="2022-08" db="EMBL/GenBank/DDBJ databases">
        <title>A Global Phylogenomic Analysis of the Shiitake Genus Lentinula.</title>
        <authorList>
            <consortium name="DOE Joint Genome Institute"/>
            <person name="Sierra-Patev S."/>
            <person name="Min B."/>
            <person name="Naranjo-Ortiz M."/>
            <person name="Looney B."/>
            <person name="Konkel Z."/>
            <person name="Slot J.C."/>
            <person name="Sakamoto Y."/>
            <person name="Steenwyk J.L."/>
            <person name="Rokas A."/>
            <person name="Carro J."/>
            <person name="Camarero S."/>
            <person name="Ferreira P."/>
            <person name="Molpeceres G."/>
            <person name="Ruiz-Duenas F.J."/>
            <person name="Serrano A."/>
            <person name="Henrissat B."/>
            <person name="Drula E."/>
            <person name="Hughes K.W."/>
            <person name="Mata J.L."/>
            <person name="Ishikawa N.K."/>
            <person name="Vargas-Isla R."/>
            <person name="Ushijima S."/>
            <person name="Smith C.A."/>
            <person name="Ahrendt S."/>
            <person name="Andreopoulos W."/>
            <person name="He G."/>
            <person name="Labutti K."/>
            <person name="Lipzen A."/>
            <person name="Ng V."/>
            <person name="Riley R."/>
            <person name="Sandor L."/>
            <person name="Barry K."/>
            <person name="Martinez A.T."/>
            <person name="Xiao Y."/>
            <person name="Gibbons J.G."/>
            <person name="Terashima K."/>
            <person name="Grigoriev I.V."/>
            <person name="Hibbett D.S."/>
        </authorList>
    </citation>
    <scope>NUCLEOTIDE SEQUENCE</scope>
    <source>
        <strain evidence="1">RHP3577 ss4</strain>
    </source>
</reference>
<evidence type="ECO:0000313" key="1">
    <source>
        <dbReference type="EMBL" id="KAJ4466354.1"/>
    </source>
</evidence>
<gene>
    <name evidence="1" type="ORF">C8R41DRAFT_73689</name>
</gene>
<protein>
    <submittedName>
        <fullName evidence="1">Uncharacterized protein</fullName>
    </submittedName>
</protein>
<proteinExistence type="predicted"/>